<feature type="transmembrane region" description="Helical" evidence="1">
    <location>
        <begin position="128"/>
        <end position="146"/>
    </location>
</feature>
<evidence type="ECO:0000313" key="4">
    <source>
        <dbReference type="Proteomes" id="UP000039324"/>
    </source>
</evidence>
<feature type="transmembrane region" description="Helical" evidence="1">
    <location>
        <begin position="94"/>
        <end position="116"/>
    </location>
</feature>
<evidence type="ECO:0000313" key="2">
    <source>
        <dbReference type="EMBL" id="CEP00363.1"/>
    </source>
</evidence>
<feature type="transmembrane region" description="Helical" evidence="1">
    <location>
        <begin position="152"/>
        <end position="170"/>
    </location>
</feature>
<geneLocation type="mitochondrion" evidence="3"/>
<feature type="transmembrane region" description="Helical" evidence="1">
    <location>
        <begin position="36"/>
        <end position="56"/>
    </location>
</feature>
<feature type="transmembrane region" description="Helical" evidence="1">
    <location>
        <begin position="68"/>
        <end position="88"/>
    </location>
</feature>
<evidence type="ECO:0000313" key="3">
    <source>
        <dbReference type="EMBL" id="SPQ94128.1"/>
    </source>
</evidence>
<keyword evidence="1" id="KW-1133">Transmembrane helix</keyword>
<dbReference type="Proteomes" id="UP000290189">
    <property type="component" value="Unassembled WGS sequence"/>
</dbReference>
<feature type="transmembrane region" description="Helical" evidence="1">
    <location>
        <begin position="7"/>
        <end position="24"/>
    </location>
</feature>
<reference evidence="2 4" key="1">
    <citation type="submission" date="2015-02" db="EMBL/GenBank/DDBJ databases">
        <authorList>
            <person name="Chooi Y.-H."/>
        </authorList>
    </citation>
    <scope>NUCLEOTIDE SEQUENCE [LARGE SCALE GENOMIC DNA]</scope>
    <source>
        <strain evidence="2">E3</strain>
    </source>
</reference>
<keyword evidence="1" id="KW-0472">Membrane</keyword>
<evidence type="ECO:0000313" key="5">
    <source>
        <dbReference type="Proteomes" id="UP000290189"/>
    </source>
</evidence>
<keyword evidence="4" id="KW-1185">Reference proteome</keyword>
<evidence type="ECO:0000256" key="1">
    <source>
        <dbReference type="SAM" id="Phobius"/>
    </source>
</evidence>
<keyword evidence="3" id="KW-0496">Mitochondrion</keyword>
<organism evidence="2 4">
    <name type="scientific">Plasmodiophora brassicae</name>
    <name type="common">Clubroot disease agent</name>
    <dbReference type="NCBI Taxonomy" id="37360"/>
    <lineage>
        <taxon>Eukaryota</taxon>
        <taxon>Sar</taxon>
        <taxon>Rhizaria</taxon>
        <taxon>Endomyxa</taxon>
        <taxon>Phytomyxea</taxon>
        <taxon>Plasmodiophorida</taxon>
        <taxon>Plasmodiophoridae</taxon>
        <taxon>Plasmodiophora</taxon>
    </lineage>
</organism>
<keyword evidence="1" id="KW-0812">Transmembrane</keyword>
<protein>
    <submittedName>
        <fullName evidence="2">Uncharacterized protein</fullName>
    </submittedName>
</protein>
<dbReference type="Proteomes" id="UP000039324">
    <property type="component" value="Unassembled WGS sequence"/>
</dbReference>
<name>A0A0G4IYD2_PLABS</name>
<gene>
    <name evidence="2" type="ORF">PBRA_001417</name>
    <name evidence="3" type="ORF">PLBR_LOCUS1343</name>
</gene>
<sequence length="211" mass="22335">MGALGKFSVVAVKSALLCLLVWPFSYLLDLLANPRAALVSVFALNSLLAVYSIVSMSNSATGAHDKALVIPMLPSIAMTTTLIGYYIGAVNASVFVIIAAIFGVVCIEGIVLLSVLMGNSREIVVQQATTSIGILSPLIMSLVWLVTSSGAAFRYGCLISVIASFCNVLFNKASLSVGFPQIPGDTPSTPTVIPARQLKREASQRERRARQ</sequence>
<proteinExistence type="predicted"/>
<dbReference type="AlphaFoldDB" id="A0A0G4IYD2"/>
<reference evidence="3 5" key="2">
    <citation type="submission" date="2018-03" db="EMBL/GenBank/DDBJ databases">
        <authorList>
            <person name="Fogelqvist J."/>
        </authorList>
    </citation>
    <scope>NUCLEOTIDE SEQUENCE [LARGE SCALE GENOMIC DNA]</scope>
</reference>
<dbReference type="EMBL" id="CDSF01000101">
    <property type="protein sequence ID" value="CEP00363.1"/>
    <property type="molecule type" value="Genomic_DNA"/>
</dbReference>
<dbReference type="EMBL" id="OVEO01000002">
    <property type="protein sequence ID" value="SPQ94128.1"/>
    <property type="molecule type" value="Genomic_DNA"/>
</dbReference>
<accession>A0A0G4IYD2</accession>